<dbReference type="InterPro" id="IPR052336">
    <property type="entry name" value="MlaD_Phospholipid_Transporter"/>
</dbReference>
<accession>A0A381N0P1</accession>
<feature type="non-terminal residue" evidence="2">
    <location>
        <position position="1"/>
    </location>
</feature>
<dbReference type="PANTHER" id="PTHR33371">
    <property type="entry name" value="INTERMEMBRANE PHOSPHOLIPID TRANSPORT SYSTEM BINDING PROTEIN MLAD-RELATED"/>
    <property type="match status" value="1"/>
</dbReference>
<sequence length="324" mass="34866">VLLGIVTAVVGTLWLQGRRFGSTETEVHVLMRDVGQLSIGNTVTFRGVSIGRVGDIIVEDNGAAVRIQLLLDGDWILDEDAVVVLAPASMFGDWQAEIVTRSRFPQYDYSEVPSDVQVTGGVRILGGYVLPDLSRLTAVADEVAQNVASLTDRFDRAFGEETADQITQAITNMEEFTATLRRLVDEQSDEFLGIADDVQNATSEIASVLETARGSLERIDALLASGDLDSILVNTKVITAELSGVSGDISAASQSLSGTLTLADSTFLSLNRISTRLENGDGSLGRLLSDTLLGGRIESLVEELNLLMEDLRANPSKYVRLSIF</sequence>
<evidence type="ECO:0000313" key="2">
    <source>
        <dbReference type="EMBL" id="SUZ48180.1"/>
    </source>
</evidence>
<dbReference type="InterPro" id="IPR003399">
    <property type="entry name" value="Mce/MlaD"/>
</dbReference>
<reference evidence="2" key="1">
    <citation type="submission" date="2018-05" db="EMBL/GenBank/DDBJ databases">
        <authorList>
            <person name="Lanie J.A."/>
            <person name="Ng W.-L."/>
            <person name="Kazmierczak K.M."/>
            <person name="Andrzejewski T.M."/>
            <person name="Davidsen T.M."/>
            <person name="Wayne K.J."/>
            <person name="Tettelin H."/>
            <person name="Glass J.I."/>
            <person name="Rusch D."/>
            <person name="Podicherti R."/>
            <person name="Tsui H.-C.T."/>
            <person name="Winkler M.E."/>
        </authorList>
    </citation>
    <scope>NUCLEOTIDE SEQUENCE</scope>
</reference>
<gene>
    <name evidence="2" type="ORF">METZ01_LOCUS1034</name>
</gene>
<protein>
    <recommendedName>
        <fullName evidence="1">Mce/MlaD domain-containing protein</fullName>
    </recommendedName>
</protein>
<dbReference type="Pfam" id="PF02470">
    <property type="entry name" value="MlaD"/>
    <property type="match status" value="1"/>
</dbReference>
<dbReference type="PANTHER" id="PTHR33371:SF4">
    <property type="entry name" value="INTERMEMBRANE PHOSPHOLIPID TRANSPORT SYSTEM BINDING PROTEIN MLAD"/>
    <property type="match status" value="1"/>
</dbReference>
<feature type="domain" description="Mce/MlaD" evidence="1">
    <location>
        <begin position="25"/>
        <end position="93"/>
    </location>
</feature>
<proteinExistence type="predicted"/>
<dbReference type="EMBL" id="UINC01000055">
    <property type="protein sequence ID" value="SUZ48180.1"/>
    <property type="molecule type" value="Genomic_DNA"/>
</dbReference>
<evidence type="ECO:0000259" key="1">
    <source>
        <dbReference type="Pfam" id="PF02470"/>
    </source>
</evidence>
<dbReference type="AlphaFoldDB" id="A0A381N0P1"/>
<name>A0A381N0P1_9ZZZZ</name>
<organism evidence="2">
    <name type="scientific">marine metagenome</name>
    <dbReference type="NCBI Taxonomy" id="408172"/>
    <lineage>
        <taxon>unclassified sequences</taxon>
        <taxon>metagenomes</taxon>
        <taxon>ecological metagenomes</taxon>
    </lineage>
</organism>